<dbReference type="OMA" id="NNQQTHV"/>
<protein>
    <submittedName>
        <fullName evidence="4">Uncharacterized protein</fullName>
    </submittedName>
</protein>
<dbReference type="OrthoDB" id="305501at2759"/>
<feature type="coiled-coil region" evidence="2">
    <location>
        <begin position="227"/>
        <end position="337"/>
    </location>
</feature>
<dbReference type="PANTHER" id="PTHR23157">
    <property type="entry name" value="GRIP AND COILED-COIL DOMAIN-CONTAINING PROTEIN 1"/>
    <property type="match status" value="1"/>
</dbReference>
<feature type="compositionally biased region" description="Low complexity" evidence="3">
    <location>
        <begin position="719"/>
        <end position="738"/>
    </location>
</feature>
<dbReference type="GO" id="GO:0005794">
    <property type="term" value="C:Golgi apparatus"/>
    <property type="evidence" value="ECO:0007669"/>
    <property type="project" value="TreeGrafter"/>
</dbReference>
<dbReference type="PANTHER" id="PTHR23157:SF25">
    <property type="entry name" value="GRIP AND COILED-COIL DOMAIN-CONTAINING PROTEIN 1"/>
    <property type="match status" value="1"/>
</dbReference>
<keyword evidence="5" id="KW-1185">Reference proteome</keyword>
<keyword evidence="2" id="KW-0175">Coiled coil</keyword>
<dbReference type="InterPro" id="IPR051952">
    <property type="entry name" value="Golgi-autophagy_related"/>
</dbReference>
<organism evidence="4 5">
    <name type="scientific">Paramecium octaurelia</name>
    <dbReference type="NCBI Taxonomy" id="43137"/>
    <lineage>
        <taxon>Eukaryota</taxon>
        <taxon>Sar</taxon>
        <taxon>Alveolata</taxon>
        <taxon>Ciliophora</taxon>
        <taxon>Intramacronucleata</taxon>
        <taxon>Oligohymenophorea</taxon>
        <taxon>Peniculida</taxon>
        <taxon>Parameciidae</taxon>
        <taxon>Paramecium</taxon>
    </lineage>
</organism>
<dbReference type="Proteomes" id="UP000683925">
    <property type="component" value="Unassembled WGS sequence"/>
</dbReference>
<evidence type="ECO:0000256" key="2">
    <source>
        <dbReference type="SAM" id="Coils"/>
    </source>
</evidence>
<dbReference type="AlphaFoldDB" id="A0A8S1Y466"/>
<reference evidence="4" key="1">
    <citation type="submission" date="2021-01" db="EMBL/GenBank/DDBJ databases">
        <authorList>
            <consortium name="Genoscope - CEA"/>
            <person name="William W."/>
        </authorList>
    </citation>
    <scope>NUCLEOTIDE SEQUENCE</scope>
</reference>
<comment type="subcellular location">
    <subcellularLocation>
        <location evidence="1">Endomembrane system</location>
        <topology evidence="1">Peripheral membrane protein</topology>
    </subcellularLocation>
</comment>
<proteinExistence type="predicted"/>
<name>A0A8S1Y466_PAROT</name>
<feature type="compositionally biased region" description="Basic and acidic residues" evidence="3">
    <location>
        <begin position="699"/>
        <end position="718"/>
    </location>
</feature>
<evidence type="ECO:0000256" key="1">
    <source>
        <dbReference type="ARBA" id="ARBA00004184"/>
    </source>
</evidence>
<feature type="coiled-coil region" evidence="2">
    <location>
        <begin position="84"/>
        <end position="198"/>
    </location>
</feature>
<comment type="caution">
    <text evidence="4">The sequence shown here is derived from an EMBL/GenBank/DDBJ whole genome shotgun (WGS) entry which is preliminary data.</text>
</comment>
<sequence length="738" mass="86074">MEEQLINVIFDPNFQSFDQELANLSMDKMMSIQFSEELLQKNFAVLISILKQLHKGMVLLNSRVQDNSDWVQKLKEVSETPETKQQNKDTIDQITSKLQELQEASQKDQAAKEEIQKDYATKEELDQTTQKFNRIVKQQEQSLQDLESEQTAQAKKIDDLNNTQTQQSQLINQLNQEIENIKRQMNGFQDELHEVEERKPEQIIVEKEIIKEALVQPMALPIQYNGNDEQINKLNQITQELKQKQEQLSQELVDLKEAFSKIKIPEENPPVDLSDINKKLDGHEEEIQSLFEIVDSVRQKLKDQNNNQQSDVSSEELNQIKNDIKKLQSQIEALQTQLNLATFGQGQDMQENQVALILAEINKLRDQLQNYCTTTDFQNENTKKEMKMKSVQDHADEELEKARREFKSKIDKKAEQTDIAKLEKDISQLREQLGKSQQRQSSIQIETPLKHSNNEKELLHQIKELQQSIKEIENDLLIHKTQMNQNNQQTHVKLAELEKKIQGIQTDKIYIELQNQREQMDLIKRDQDQNKIKINNFGKKIESIVTKDELFQTFDPKIKQVRDDIQRIGDETKLSIDRKADAQEVKDLNQAFLDQLQKVVTELIKTLANKQETKKALIYLEQKINQIFMILEGDGSKDQDSLFVKKPLSWSCASCDKDLDKYKGQLGDFKNWAVFPPKETSPERMGKFGIGYKNMQEKLKSNREKLDKDRSQNEKESSQHQQSMTLSQSQTQLPKIKQ</sequence>
<dbReference type="EMBL" id="CAJJDP010000139">
    <property type="protein sequence ID" value="CAD8206654.1"/>
    <property type="molecule type" value="Genomic_DNA"/>
</dbReference>
<accession>A0A8S1Y466</accession>
<gene>
    <name evidence="4" type="ORF">POCTA_138.1.T1380142</name>
</gene>
<evidence type="ECO:0000256" key="3">
    <source>
        <dbReference type="SAM" id="MobiDB-lite"/>
    </source>
</evidence>
<feature type="region of interest" description="Disordered" evidence="3">
    <location>
        <begin position="699"/>
        <end position="738"/>
    </location>
</feature>
<evidence type="ECO:0000313" key="4">
    <source>
        <dbReference type="EMBL" id="CAD8206654.1"/>
    </source>
</evidence>
<feature type="coiled-coil region" evidence="2">
    <location>
        <begin position="396"/>
        <end position="507"/>
    </location>
</feature>
<evidence type="ECO:0000313" key="5">
    <source>
        <dbReference type="Proteomes" id="UP000683925"/>
    </source>
</evidence>